<reference evidence="1 2" key="1">
    <citation type="submission" date="2013-08" db="EMBL/GenBank/DDBJ databases">
        <authorList>
            <person name="Weinstock G."/>
            <person name="Sodergren E."/>
            <person name="Wylie T."/>
            <person name="Fulton L."/>
            <person name="Fulton R."/>
            <person name="Fronick C."/>
            <person name="O'Laughlin M."/>
            <person name="Godfrey J."/>
            <person name="Miner T."/>
            <person name="Herter B."/>
            <person name="Appelbaum E."/>
            <person name="Cordes M."/>
            <person name="Lek S."/>
            <person name="Wollam A."/>
            <person name="Pepin K.H."/>
            <person name="Palsikar V.B."/>
            <person name="Mitreva M."/>
            <person name="Wilson R.K."/>
        </authorList>
    </citation>
    <scope>NUCLEOTIDE SEQUENCE [LARGE SCALE GENOMIC DNA]</scope>
    <source>
        <strain evidence="1 2">F0184</strain>
    </source>
</reference>
<dbReference type="PATRIC" id="fig|888019.4.peg.1408"/>
<dbReference type="Proteomes" id="UP000017174">
    <property type="component" value="Unassembled WGS sequence"/>
</dbReference>
<dbReference type="AlphaFoldDB" id="U7V2I2"/>
<protein>
    <submittedName>
        <fullName evidence="1">Uncharacterized protein</fullName>
    </submittedName>
</protein>
<name>U7V2I2_9MICC</name>
<evidence type="ECO:0000313" key="2">
    <source>
        <dbReference type="Proteomes" id="UP000017174"/>
    </source>
</evidence>
<dbReference type="EMBL" id="AXZG01000049">
    <property type="protein sequence ID" value="ERT65755.1"/>
    <property type="molecule type" value="Genomic_DNA"/>
</dbReference>
<gene>
    <name evidence="1" type="ORF">HMPREF0742_01673</name>
</gene>
<evidence type="ECO:0000313" key="1">
    <source>
        <dbReference type="EMBL" id="ERT65755.1"/>
    </source>
</evidence>
<proteinExistence type="predicted"/>
<sequence length="41" mass="4733">MMHSKRLSIFSEEHYLLVLCVSRLSSATLRLVSAQIVPFRL</sequence>
<accession>U7V2I2</accession>
<dbReference type="HOGENOM" id="CLU_3276079_0_0_11"/>
<comment type="caution">
    <text evidence="1">The sequence shown here is derived from an EMBL/GenBank/DDBJ whole genome shotgun (WGS) entry which is preliminary data.</text>
</comment>
<organism evidence="1 2">
    <name type="scientific">Rothia aeria F0184</name>
    <dbReference type="NCBI Taxonomy" id="888019"/>
    <lineage>
        <taxon>Bacteria</taxon>
        <taxon>Bacillati</taxon>
        <taxon>Actinomycetota</taxon>
        <taxon>Actinomycetes</taxon>
        <taxon>Micrococcales</taxon>
        <taxon>Micrococcaceae</taxon>
        <taxon>Rothia</taxon>
    </lineage>
</organism>